<dbReference type="InterPro" id="IPR045584">
    <property type="entry name" value="Pilin-like"/>
</dbReference>
<evidence type="ECO:0000256" key="1">
    <source>
        <dbReference type="SAM" id="Phobius"/>
    </source>
</evidence>
<accession>A0ABS8JE27</accession>
<evidence type="ECO:0000313" key="3">
    <source>
        <dbReference type="Proteomes" id="UP001165293"/>
    </source>
</evidence>
<name>A0ABS8JE27_9GAMM</name>
<dbReference type="Proteomes" id="UP001165293">
    <property type="component" value="Unassembled WGS sequence"/>
</dbReference>
<keyword evidence="1" id="KW-0812">Transmembrane</keyword>
<dbReference type="SUPFAM" id="SSF54523">
    <property type="entry name" value="Pili subunits"/>
    <property type="match status" value="1"/>
</dbReference>
<dbReference type="NCBIfam" id="TIGR02532">
    <property type="entry name" value="IV_pilin_GFxxxE"/>
    <property type="match status" value="1"/>
</dbReference>
<organism evidence="2 3">
    <name type="scientific">Noviluteimonas lactosilytica</name>
    <dbReference type="NCBI Taxonomy" id="2888523"/>
    <lineage>
        <taxon>Bacteria</taxon>
        <taxon>Pseudomonadati</taxon>
        <taxon>Pseudomonadota</taxon>
        <taxon>Gammaproteobacteria</taxon>
        <taxon>Lysobacterales</taxon>
        <taxon>Lysobacteraceae</taxon>
        <taxon>Noviluteimonas</taxon>
    </lineage>
</organism>
<dbReference type="Pfam" id="PF07963">
    <property type="entry name" value="N_methyl"/>
    <property type="match status" value="1"/>
</dbReference>
<proteinExistence type="predicted"/>
<dbReference type="RefSeq" id="WP_230525503.1">
    <property type="nucleotide sequence ID" value="NZ_JAJGAK010000001.1"/>
</dbReference>
<sequence length="342" mass="36375">MRTRTGRGPSPRAMAGFTLVELMVSLVLGLIVTAAALAMFLSNRQVYETTENLGRVQETVRTAYELMARDMREATGNACEAHLRTANVLRNPASNWWWNFDTTLQGYDGATAMPGLAFGTATGDRINGTDAMELKSAVNDGVTIVSHNAPSAQFKVNTINHGLSIGDIVMVCDFDHAVLLQVTNANPGINDTIVHNNGGANVPGNCSKGLGFPTDCSSALGAQYAFGPNSVIARARMHRWYIGTNSRGRPSLFEATVVNTGGVLAVQRQEIAEGVQDMSLQYLVAGATAYADADAITPAQWAGTGVIAVRVLLTLQGEQANAGGDAVQRTLEHTVTLRNRVP</sequence>
<dbReference type="InterPro" id="IPR012902">
    <property type="entry name" value="N_methyl_site"/>
</dbReference>
<keyword evidence="1" id="KW-0472">Membrane</keyword>
<protein>
    <submittedName>
        <fullName evidence="2">PilW family protein</fullName>
    </submittedName>
</protein>
<dbReference type="InterPro" id="IPR032092">
    <property type="entry name" value="PilW"/>
</dbReference>
<comment type="caution">
    <text evidence="2">The sequence shown here is derived from an EMBL/GenBank/DDBJ whole genome shotgun (WGS) entry which is preliminary data.</text>
</comment>
<dbReference type="Pfam" id="PF16074">
    <property type="entry name" value="PilW"/>
    <property type="match status" value="1"/>
</dbReference>
<feature type="transmembrane region" description="Helical" evidence="1">
    <location>
        <begin position="20"/>
        <end position="41"/>
    </location>
</feature>
<dbReference type="EMBL" id="JAJGAK010000001">
    <property type="protein sequence ID" value="MCC8361857.1"/>
    <property type="molecule type" value="Genomic_DNA"/>
</dbReference>
<evidence type="ECO:0000313" key="2">
    <source>
        <dbReference type="EMBL" id="MCC8361857.1"/>
    </source>
</evidence>
<keyword evidence="3" id="KW-1185">Reference proteome</keyword>
<gene>
    <name evidence="2" type="ORF">LK996_02005</name>
</gene>
<reference evidence="2" key="1">
    <citation type="submission" date="2021-10" db="EMBL/GenBank/DDBJ databases">
        <authorList>
            <person name="Lyu M."/>
            <person name="Wang X."/>
            <person name="Meng X."/>
            <person name="Xu K."/>
        </authorList>
    </citation>
    <scope>NUCLEOTIDE SEQUENCE</scope>
    <source>
        <strain evidence="2">A6</strain>
    </source>
</reference>
<dbReference type="PROSITE" id="PS00409">
    <property type="entry name" value="PROKAR_NTER_METHYL"/>
    <property type="match status" value="1"/>
</dbReference>
<keyword evidence="1" id="KW-1133">Transmembrane helix</keyword>